<comment type="caution">
    <text evidence="1">The sequence shown here is derived from an EMBL/GenBank/DDBJ whole genome shotgun (WGS) entry which is preliminary data.</text>
</comment>
<dbReference type="AlphaFoldDB" id="A0ABD3HGT3"/>
<protein>
    <submittedName>
        <fullName evidence="1">Uncharacterized protein</fullName>
    </submittedName>
</protein>
<organism evidence="1 2">
    <name type="scientific">Riccia sorocarpa</name>
    <dbReference type="NCBI Taxonomy" id="122646"/>
    <lineage>
        <taxon>Eukaryota</taxon>
        <taxon>Viridiplantae</taxon>
        <taxon>Streptophyta</taxon>
        <taxon>Embryophyta</taxon>
        <taxon>Marchantiophyta</taxon>
        <taxon>Marchantiopsida</taxon>
        <taxon>Marchantiidae</taxon>
        <taxon>Marchantiales</taxon>
        <taxon>Ricciaceae</taxon>
        <taxon>Riccia</taxon>
    </lineage>
</organism>
<gene>
    <name evidence="1" type="ORF">R1sor_015854</name>
</gene>
<name>A0ABD3HGT3_9MARC</name>
<dbReference type="Proteomes" id="UP001633002">
    <property type="component" value="Unassembled WGS sequence"/>
</dbReference>
<keyword evidence="2" id="KW-1185">Reference proteome</keyword>
<evidence type="ECO:0000313" key="2">
    <source>
        <dbReference type="Proteomes" id="UP001633002"/>
    </source>
</evidence>
<accession>A0ABD3HGT3</accession>
<reference evidence="1 2" key="1">
    <citation type="submission" date="2024-09" db="EMBL/GenBank/DDBJ databases">
        <title>Chromosome-scale assembly of Riccia sorocarpa.</title>
        <authorList>
            <person name="Paukszto L."/>
        </authorList>
    </citation>
    <scope>NUCLEOTIDE SEQUENCE [LARGE SCALE GENOMIC DNA]</scope>
    <source>
        <strain evidence="1">LP-2024</strain>
        <tissue evidence="1">Aerial parts of the thallus</tissue>
    </source>
</reference>
<dbReference type="EMBL" id="JBJQOH010000004">
    <property type="protein sequence ID" value="KAL3689545.1"/>
    <property type="molecule type" value="Genomic_DNA"/>
</dbReference>
<sequence length="104" mass="11399">MSLPASRFPLSPRLGYTVTVLPGLPGMRQLPATRSKVRAAGRFSRVVAGSSDDRHLQAIVLLLARALGDLELAIFTALRVCGVQPYLAQKLQRSKANCREEELR</sequence>
<evidence type="ECO:0000313" key="1">
    <source>
        <dbReference type="EMBL" id="KAL3689545.1"/>
    </source>
</evidence>
<proteinExistence type="predicted"/>